<comment type="similarity">
    <text evidence="3">Belongs to the gas vesicle GvpF/GvpL family.</text>
</comment>
<accession>A0A2M7K6S5</accession>
<dbReference type="EMBL" id="PFTV01000170">
    <property type="protein sequence ID" value="PJB55907.1"/>
    <property type="molecule type" value="Genomic_DNA"/>
</dbReference>
<dbReference type="GO" id="GO:0031411">
    <property type="term" value="C:gas vesicle"/>
    <property type="evidence" value="ECO:0007669"/>
    <property type="project" value="UniProtKB-SubCell"/>
</dbReference>
<reference evidence="8 9" key="1">
    <citation type="submission" date="2017-09" db="EMBL/GenBank/DDBJ databases">
        <title>Depth-based differentiation of microbial function through sediment-hosted aquifers and enrichment of novel symbionts in the deep terrestrial subsurface.</title>
        <authorList>
            <person name="Probst A.J."/>
            <person name="Ladd B."/>
            <person name="Jarett J.K."/>
            <person name="Geller-Mcgrath D.E."/>
            <person name="Sieber C.M."/>
            <person name="Emerson J.B."/>
            <person name="Anantharaman K."/>
            <person name="Thomas B.C."/>
            <person name="Malmstrom R."/>
            <person name="Stieglmeier M."/>
            <person name="Klingl A."/>
            <person name="Woyke T."/>
            <person name="Ryan C.M."/>
            <person name="Banfield J.F."/>
        </authorList>
    </citation>
    <scope>NUCLEOTIDE SEQUENCE [LARGE SCALE GENOMIC DNA]</scope>
    <source>
        <strain evidence="6">CG_4_10_14_3_um_filter_34_13</strain>
        <strain evidence="7">CG_4_9_14_3_um_filter_33_16</strain>
    </source>
</reference>
<evidence type="ECO:0000313" key="9">
    <source>
        <dbReference type="Proteomes" id="UP000230646"/>
    </source>
</evidence>
<evidence type="ECO:0000313" key="5">
    <source>
        <dbReference type="EMBL" id="PIX33837.1"/>
    </source>
</evidence>
<evidence type="ECO:0000256" key="4">
    <source>
        <dbReference type="SAM" id="Coils"/>
    </source>
</evidence>
<evidence type="ECO:0000313" key="10">
    <source>
        <dbReference type="Proteomes" id="UP000231493"/>
    </source>
</evidence>
<sequence>MEKEGKYIYCIIGTKQERNFGPLGIGGRGDEVLTIGYDDLSMVVSSYPMTKFIVSRENMLAHMRVIEKVMNEFDSVLPVRFGTVASNADEIRNLLDRRLREFRSLLRNMDHKVELGVKGLWKNMKVIFEEIVEENREIKKAKEKIQNEVGKKNIPSKTEVGKMVEEALKKKKEREAEKIVDALRRTAFEYKLNKIIGDEMFMNAAFLVDKGREKEFDNIIEDLSERYRDRVKFVYVGPVPVYSFVNIVIYPEEWEK</sequence>
<reference evidence="5" key="2">
    <citation type="submission" date="2017-09" db="EMBL/GenBank/DDBJ databases">
        <title>Depth-based differentiation of microbial function through sediment-hosted aquifers and enrichment of novel symbionts in the deep terrestrial subsurface.</title>
        <authorList>
            <person name="Probst A.J."/>
            <person name="Ladd B."/>
            <person name="Jarett J.K."/>
            <person name="Geller-Mcgrath D.E."/>
            <person name="Sieber C.M.K."/>
            <person name="Emerson J.B."/>
            <person name="Anantharaman K."/>
            <person name="Thomas B.C."/>
            <person name="Malmstrom R."/>
            <person name="Stieglmeier M."/>
            <person name="Klingl A."/>
            <person name="Woyke T."/>
            <person name="Ryan C.M."/>
            <person name="Banfield J.F."/>
        </authorList>
    </citation>
    <scope>NUCLEOTIDE SEQUENCE</scope>
    <source>
        <strain evidence="5">CG_4_8_14_3_um_filter_34_18</strain>
    </source>
</reference>
<keyword evidence="1" id="KW-0304">Gas vesicle</keyword>
<dbReference type="Pfam" id="PF06386">
    <property type="entry name" value="GvpL_GvpF"/>
    <property type="match status" value="1"/>
</dbReference>
<protein>
    <submittedName>
        <fullName evidence="5">Gas vesicle synthesis GvpLGvpF</fullName>
    </submittedName>
</protein>
<comment type="subcellular location">
    <subcellularLocation>
        <location evidence="2">Gas vesicle</location>
    </subcellularLocation>
</comment>
<dbReference type="GO" id="GO:0031412">
    <property type="term" value="P:gas vesicle organization"/>
    <property type="evidence" value="ECO:0007669"/>
    <property type="project" value="InterPro"/>
</dbReference>
<dbReference type="Proteomes" id="UP000231493">
    <property type="component" value="Unassembled WGS sequence"/>
</dbReference>
<gene>
    <name evidence="7" type="ORF">CO097_06675</name>
    <name evidence="6" type="ORF">COZ07_02200</name>
    <name evidence="5" type="ORF">COZ58_06030</name>
</gene>
<evidence type="ECO:0000313" key="8">
    <source>
        <dbReference type="Proteomes" id="UP000228560"/>
    </source>
</evidence>
<evidence type="ECO:0000256" key="1">
    <source>
        <dbReference type="ARBA" id="ARBA00022987"/>
    </source>
</evidence>
<dbReference type="Proteomes" id="UP000230646">
    <property type="component" value="Unassembled WGS sequence"/>
</dbReference>
<dbReference type="EMBL" id="PFKO01000081">
    <property type="protein sequence ID" value="PIY33419.1"/>
    <property type="molecule type" value="Genomic_DNA"/>
</dbReference>
<dbReference type="Proteomes" id="UP000228560">
    <property type="component" value="Unassembled WGS sequence"/>
</dbReference>
<dbReference type="RefSeq" id="WP_406606970.1">
    <property type="nucleotide sequence ID" value="NZ_PFKO01000081.1"/>
</dbReference>
<comment type="caution">
    <text evidence="5">The sequence shown here is derived from an EMBL/GenBank/DDBJ whole genome shotgun (WGS) entry which is preliminary data.</text>
</comment>
<evidence type="ECO:0000256" key="3">
    <source>
        <dbReference type="ARBA" id="ARBA00035643"/>
    </source>
</evidence>
<dbReference type="AlphaFoldDB" id="A0A2M7K6S5"/>
<feature type="coiled-coil region" evidence="4">
    <location>
        <begin position="124"/>
        <end position="185"/>
    </location>
</feature>
<accession>A0A2M8CA19</accession>
<organism evidence="5 10">
    <name type="scientific">Candidatus Infernicultor aquiphilus</name>
    <dbReference type="NCBI Taxonomy" id="1805029"/>
    <lineage>
        <taxon>Bacteria</taxon>
        <taxon>Pseudomonadati</taxon>
        <taxon>Atribacterota</taxon>
        <taxon>Candidatus Phoenicimicrobiia</taxon>
        <taxon>Candidatus Pheonicimicrobiales</taxon>
        <taxon>Candidatus Phoenicimicrobiaceae</taxon>
        <taxon>Candidatus Infernicultor</taxon>
    </lineage>
</organism>
<dbReference type="PANTHER" id="PTHR36852:SF1">
    <property type="entry name" value="PROTEIN GVPL 2"/>
    <property type="match status" value="1"/>
</dbReference>
<dbReference type="EMBL" id="PFIP01000125">
    <property type="protein sequence ID" value="PIX33837.1"/>
    <property type="molecule type" value="Genomic_DNA"/>
</dbReference>
<dbReference type="InterPro" id="IPR009430">
    <property type="entry name" value="GvpL/GvpF"/>
</dbReference>
<evidence type="ECO:0000256" key="2">
    <source>
        <dbReference type="ARBA" id="ARBA00035108"/>
    </source>
</evidence>
<evidence type="ECO:0000313" key="7">
    <source>
        <dbReference type="EMBL" id="PJB55907.1"/>
    </source>
</evidence>
<dbReference type="PANTHER" id="PTHR36852">
    <property type="entry name" value="PROTEIN GVPL 2"/>
    <property type="match status" value="1"/>
</dbReference>
<keyword evidence="4" id="KW-0175">Coiled coil</keyword>
<proteinExistence type="inferred from homology"/>
<evidence type="ECO:0000313" key="6">
    <source>
        <dbReference type="EMBL" id="PIY33419.1"/>
    </source>
</evidence>
<accession>A0A2M7PS27</accession>
<name>A0A2M7K6S5_9BACT</name>